<keyword evidence="5 6" id="KW-0472">Membrane</keyword>
<sequence length="286" mass="30389">MKLEQEQDLESHPNGREKIHPKIAKKWVLFGGLALLGLVLALLITGPISQGIEHIISLAENRYQQWFSKQDTANPLVLVPLAFIGGLIASVSPCILALLPLNLSYIGTRNITSRGDAFVKAGLFVLGNVIILGLFGLVSSFAGAVMVEYRGHINMVVGAIILIMGFGLLGLIKIPLPQINVDGSNFGPFGVGLTFALVSSPCASPVLFAVLAAAGASGSQLLAVLTMASYAFGYTIIIFLASLLTGFAKQANLLLKHSQNITRFGSVSLILAGIYYLFTGAQWFFA</sequence>
<organism evidence="8 9">
    <name type="scientific">Chamaesiphon minutus (strain ATCC 27169 / PCC 6605)</name>
    <dbReference type="NCBI Taxonomy" id="1173020"/>
    <lineage>
        <taxon>Bacteria</taxon>
        <taxon>Bacillati</taxon>
        <taxon>Cyanobacteriota</taxon>
        <taxon>Cyanophyceae</taxon>
        <taxon>Gomontiellales</taxon>
        <taxon>Chamaesiphonaceae</taxon>
        <taxon>Chamaesiphon</taxon>
    </lineage>
</organism>
<keyword evidence="9" id="KW-1185">Reference proteome</keyword>
<accession>K9UND6</accession>
<feature type="transmembrane region" description="Helical" evidence="6">
    <location>
        <begin position="122"/>
        <end position="147"/>
    </location>
</feature>
<dbReference type="PATRIC" id="fig|1173020.3.peg.5477"/>
<dbReference type="PANTHER" id="PTHR31272">
    <property type="entry name" value="CYTOCHROME C-TYPE BIOGENESIS PROTEIN HI_1454-RELATED"/>
    <property type="match status" value="1"/>
</dbReference>
<keyword evidence="3 6" id="KW-0812">Transmembrane</keyword>
<name>K9UND6_CHAP6</name>
<evidence type="ECO:0000256" key="4">
    <source>
        <dbReference type="ARBA" id="ARBA00022989"/>
    </source>
</evidence>
<comment type="subcellular location">
    <subcellularLocation>
        <location evidence="1">Membrane</location>
        <topology evidence="1">Multi-pass membrane protein</topology>
    </subcellularLocation>
</comment>
<dbReference type="InterPro" id="IPR003834">
    <property type="entry name" value="Cyt_c_assmbl_TM_dom"/>
</dbReference>
<evidence type="ECO:0000259" key="7">
    <source>
        <dbReference type="Pfam" id="PF02683"/>
    </source>
</evidence>
<feature type="transmembrane region" description="Helical" evidence="6">
    <location>
        <begin position="264"/>
        <end position="285"/>
    </location>
</feature>
<dbReference type="eggNOG" id="COG0785">
    <property type="taxonomic scope" value="Bacteria"/>
</dbReference>
<dbReference type="RefSeq" id="WP_015161800.1">
    <property type="nucleotide sequence ID" value="NC_019697.1"/>
</dbReference>
<feature type="transmembrane region" description="Helical" evidence="6">
    <location>
        <begin position="27"/>
        <end position="48"/>
    </location>
</feature>
<dbReference type="KEGG" id="cmp:Cha6605_4794"/>
<dbReference type="GO" id="GO:0017004">
    <property type="term" value="P:cytochrome complex assembly"/>
    <property type="evidence" value="ECO:0007669"/>
    <property type="project" value="InterPro"/>
</dbReference>
<evidence type="ECO:0000256" key="1">
    <source>
        <dbReference type="ARBA" id="ARBA00004141"/>
    </source>
</evidence>
<reference evidence="8 9" key="1">
    <citation type="submission" date="2012-05" db="EMBL/GenBank/DDBJ databases">
        <title>Finished chromosome of genome of Chamaesiphon sp. PCC 6605.</title>
        <authorList>
            <consortium name="US DOE Joint Genome Institute"/>
            <person name="Gugger M."/>
            <person name="Coursin T."/>
            <person name="Rippka R."/>
            <person name="Tandeau De Marsac N."/>
            <person name="Huntemann M."/>
            <person name="Wei C.-L."/>
            <person name="Han J."/>
            <person name="Detter J.C."/>
            <person name="Han C."/>
            <person name="Tapia R."/>
            <person name="Chen A."/>
            <person name="Kyrpides N."/>
            <person name="Mavromatis K."/>
            <person name="Markowitz V."/>
            <person name="Szeto E."/>
            <person name="Ivanova N."/>
            <person name="Pagani I."/>
            <person name="Pati A."/>
            <person name="Goodwin L."/>
            <person name="Nordberg H.P."/>
            <person name="Cantor M.N."/>
            <person name="Hua S.X."/>
            <person name="Woyke T."/>
            <person name="Kerfeld C.A."/>
        </authorList>
    </citation>
    <scope>NUCLEOTIDE SEQUENCE [LARGE SCALE GENOMIC DNA]</scope>
    <source>
        <strain evidence="9">ATCC 27169 / PCC 6605</strain>
    </source>
</reference>
<feature type="transmembrane region" description="Helical" evidence="6">
    <location>
        <begin position="76"/>
        <end position="101"/>
    </location>
</feature>
<evidence type="ECO:0000256" key="5">
    <source>
        <dbReference type="ARBA" id="ARBA00023136"/>
    </source>
</evidence>
<feature type="transmembrane region" description="Helical" evidence="6">
    <location>
        <begin position="153"/>
        <end position="172"/>
    </location>
</feature>
<dbReference type="Pfam" id="PF02683">
    <property type="entry name" value="DsbD_TM"/>
    <property type="match status" value="1"/>
</dbReference>
<gene>
    <name evidence="8" type="ORF">Cha6605_4794</name>
</gene>
<protein>
    <submittedName>
        <fullName evidence="8">Cytochrome c biogenesis protein</fullName>
    </submittedName>
</protein>
<proteinExistence type="inferred from homology"/>
<feature type="domain" description="Cytochrome C biogenesis protein transmembrane" evidence="7">
    <location>
        <begin position="79"/>
        <end position="244"/>
    </location>
</feature>
<dbReference type="PANTHER" id="PTHR31272:SF6">
    <property type="entry name" value="CYTOCHROME C-TYPE BIOGENESIS CCDA-LIKE CHLOROPLASTIC PROTEIN"/>
    <property type="match status" value="1"/>
</dbReference>
<comment type="similarity">
    <text evidence="2">Belongs to the DsbD family.</text>
</comment>
<evidence type="ECO:0000256" key="3">
    <source>
        <dbReference type="ARBA" id="ARBA00022692"/>
    </source>
</evidence>
<feature type="transmembrane region" description="Helical" evidence="6">
    <location>
        <begin position="193"/>
        <end position="215"/>
    </location>
</feature>
<dbReference type="GO" id="GO:0016020">
    <property type="term" value="C:membrane"/>
    <property type="evidence" value="ECO:0007669"/>
    <property type="project" value="UniProtKB-SubCell"/>
</dbReference>
<evidence type="ECO:0000256" key="6">
    <source>
        <dbReference type="SAM" id="Phobius"/>
    </source>
</evidence>
<keyword evidence="4 6" id="KW-1133">Transmembrane helix</keyword>
<evidence type="ECO:0000313" key="8">
    <source>
        <dbReference type="EMBL" id="AFY95709.1"/>
    </source>
</evidence>
<feature type="transmembrane region" description="Helical" evidence="6">
    <location>
        <begin position="221"/>
        <end position="244"/>
    </location>
</feature>
<dbReference type="HOGENOM" id="CLU_053225_0_2_3"/>
<dbReference type="InterPro" id="IPR051790">
    <property type="entry name" value="Cytochrome_c-biogenesis_DsbD"/>
</dbReference>
<dbReference type="AlphaFoldDB" id="K9UND6"/>
<dbReference type="EMBL" id="CP003600">
    <property type="protein sequence ID" value="AFY95709.1"/>
    <property type="molecule type" value="Genomic_DNA"/>
</dbReference>
<dbReference type="Proteomes" id="UP000010366">
    <property type="component" value="Chromosome"/>
</dbReference>
<evidence type="ECO:0000256" key="2">
    <source>
        <dbReference type="ARBA" id="ARBA00006143"/>
    </source>
</evidence>
<evidence type="ECO:0000313" key="9">
    <source>
        <dbReference type="Proteomes" id="UP000010366"/>
    </source>
</evidence>
<dbReference type="OrthoDB" id="508433at2"/>
<dbReference type="STRING" id="1173020.Cha6605_4794"/>